<sequence length="245" mass="26163">MGMAISLDLRDDFDPNTFKEVLAWLHHVDATFSTYKIESPISQFGLGVLSAEQLSEEVRDVLTLCELVREETSGAFDIACVPAPNGSTLDPSGLVKGWAIERAAELLEAHGAANFCINAGGDIALRGNAEPDQPWRIGIRHPSDPLASAAVLSLGGCAAIATSATYERGAHIIDPKTGQPTADLASVTIVGEDLTYVDAYATAVFVMGLDGAQWLLDTHPELDAFVIGHDGLTWETPGFNRWRSS</sequence>
<evidence type="ECO:0000313" key="14">
    <source>
        <dbReference type="EMBL" id="CAB4950957.1"/>
    </source>
</evidence>
<evidence type="ECO:0000256" key="9">
    <source>
        <dbReference type="ARBA" id="ARBA00031306"/>
    </source>
</evidence>
<name>A0A6J7K6A8_9ZZZZ</name>
<dbReference type="AlphaFoldDB" id="A0A6J7K6A8"/>
<evidence type="ECO:0000256" key="7">
    <source>
        <dbReference type="ARBA" id="ARBA00022827"/>
    </source>
</evidence>
<dbReference type="GO" id="GO:0016740">
    <property type="term" value="F:transferase activity"/>
    <property type="evidence" value="ECO:0007669"/>
    <property type="project" value="UniProtKB-KW"/>
</dbReference>
<keyword evidence="6" id="KW-0479">Metal-binding</keyword>
<evidence type="ECO:0000313" key="15">
    <source>
        <dbReference type="EMBL" id="CAB4995023.1"/>
    </source>
</evidence>
<evidence type="ECO:0000256" key="6">
    <source>
        <dbReference type="ARBA" id="ARBA00022723"/>
    </source>
</evidence>
<evidence type="ECO:0000256" key="10">
    <source>
        <dbReference type="ARBA" id="ARBA00048540"/>
    </source>
</evidence>
<proteinExistence type="predicted"/>
<dbReference type="InterPro" id="IPR024932">
    <property type="entry name" value="ApbE"/>
</dbReference>
<evidence type="ECO:0000313" key="12">
    <source>
        <dbReference type="EMBL" id="CAB4620844.1"/>
    </source>
</evidence>
<evidence type="ECO:0000256" key="2">
    <source>
        <dbReference type="ARBA" id="ARBA00011955"/>
    </source>
</evidence>
<keyword evidence="8" id="KW-0460">Magnesium</keyword>
<dbReference type="EMBL" id="CAEUNJ010000029">
    <property type="protein sequence ID" value="CAB4371439.1"/>
    <property type="molecule type" value="Genomic_DNA"/>
</dbReference>
<evidence type="ECO:0000256" key="5">
    <source>
        <dbReference type="ARBA" id="ARBA00022679"/>
    </source>
</evidence>
<dbReference type="EMBL" id="CAEZVC010000036">
    <property type="protein sequence ID" value="CAB4620844.1"/>
    <property type="molecule type" value="Genomic_DNA"/>
</dbReference>
<comment type="catalytic activity">
    <reaction evidence="10">
        <text>L-threonyl-[protein] + FAD = FMN-L-threonyl-[protein] + AMP + H(+)</text>
        <dbReference type="Rhea" id="RHEA:36847"/>
        <dbReference type="Rhea" id="RHEA-COMP:11060"/>
        <dbReference type="Rhea" id="RHEA-COMP:11061"/>
        <dbReference type="ChEBI" id="CHEBI:15378"/>
        <dbReference type="ChEBI" id="CHEBI:30013"/>
        <dbReference type="ChEBI" id="CHEBI:57692"/>
        <dbReference type="ChEBI" id="CHEBI:74257"/>
        <dbReference type="ChEBI" id="CHEBI:456215"/>
        <dbReference type="EC" id="2.7.1.180"/>
    </reaction>
</comment>
<evidence type="ECO:0000256" key="1">
    <source>
        <dbReference type="ARBA" id="ARBA00001946"/>
    </source>
</evidence>
<dbReference type="EMBL" id="CAFBOK010000210">
    <property type="protein sequence ID" value="CAB4995023.1"/>
    <property type="molecule type" value="Genomic_DNA"/>
</dbReference>
<dbReference type="InterPro" id="IPR003374">
    <property type="entry name" value="ApbE-like_sf"/>
</dbReference>
<accession>A0A6J7K6A8</accession>
<protein>
    <recommendedName>
        <fullName evidence="3">FAD:protein FMN transferase</fullName>
        <ecNumber evidence="2">2.7.1.180</ecNumber>
    </recommendedName>
    <alternativeName>
        <fullName evidence="9">Flavin transferase</fullName>
    </alternativeName>
</protein>
<keyword evidence="7" id="KW-0274">FAD</keyword>
<organism evidence="14">
    <name type="scientific">freshwater metagenome</name>
    <dbReference type="NCBI Taxonomy" id="449393"/>
    <lineage>
        <taxon>unclassified sequences</taxon>
        <taxon>metagenomes</taxon>
        <taxon>ecological metagenomes</taxon>
    </lineage>
</organism>
<dbReference type="EC" id="2.7.1.180" evidence="2"/>
<dbReference type="SUPFAM" id="SSF143631">
    <property type="entry name" value="ApbE-like"/>
    <property type="match status" value="1"/>
</dbReference>
<dbReference type="PANTHER" id="PTHR30040">
    <property type="entry name" value="THIAMINE BIOSYNTHESIS LIPOPROTEIN APBE"/>
    <property type="match status" value="1"/>
</dbReference>
<evidence type="ECO:0000256" key="3">
    <source>
        <dbReference type="ARBA" id="ARBA00016337"/>
    </source>
</evidence>
<dbReference type="GO" id="GO:0046872">
    <property type="term" value="F:metal ion binding"/>
    <property type="evidence" value="ECO:0007669"/>
    <property type="project" value="UniProtKB-KW"/>
</dbReference>
<reference evidence="14" key="1">
    <citation type="submission" date="2020-05" db="EMBL/GenBank/DDBJ databases">
        <authorList>
            <person name="Chiriac C."/>
            <person name="Salcher M."/>
            <person name="Ghai R."/>
            <person name="Kavagutti S V."/>
        </authorList>
    </citation>
    <scope>NUCLEOTIDE SEQUENCE</scope>
</reference>
<keyword evidence="4" id="KW-0285">Flavoprotein</keyword>
<dbReference type="EMBL" id="CAFAAM010000205">
    <property type="protein sequence ID" value="CAB4814075.1"/>
    <property type="molecule type" value="Genomic_DNA"/>
</dbReference>
<keyword evidence="5" id="KW-0808">Transferase</keyword>
<dbReference type="PANTHER" id="PTHR30040:SF2">
    <property type="entry name" value="FAD:PROTEIN FMN TRANSFERASE"/>
    <property type="match status" value="1"/>
</dbReference>
<evidence type="ECO:0000256" key="8">
    <source>
        <dbReference type="ARBA" id="ARBA00022842"/>
    </source>
</evidence>
<evidence type="ECO:0000313" key="13">
    <source>
        <dbReference type="EMBL" id="CAB4814075.1"/>
    </source>
</evidence>
<dbReference type="Gene3D" id="3.10.520.10">
    <property type="entry name" value="ApbE-like domains"/>
    <property type="match status" value="2"/>
</dbReference>
<dbReference type="Pfam" id="PF02424">
    <property type="entry name" value="ApbE"/>
    <property type="match status" value="2"/>
</dbReference>
<gene>
    <name evidence="12" type="ORF">UFOPK1906_00757</name>
    <name evidence="13" type="ORF">UFOPK3010_01326</name>
    <name evidence="14" type="ORF">UFOPK3785_00832</name>
    <name evidence="15" type="ORF">UFOPK3927_01528</name>
    <name evidence="11" type="ORF">UFOPK4201_00829</name>
</gene>
<evidence type="ECO:0000313" key="11">
    <source>
        <dbReference type="EMBL" id="CAB4371439.1"/>
    </source>
</evidence>
<dbReference type="EMBL" id="CAFBNJ010000034">
    <property type="protein sequence ID" value="CAB4950957.1"/>
    <property type="molecule type" value="Genomic_DNA"/>
</dbReference>
<evidence type="ECO:0000256" key="4">
    <source>
        <dbReference type="ARBA" id="ARBA00022630"/>
    </source>
</evidence>
<comment type="cofactor">
    <cofactor evidence="1">
        <name>Mg(2+)</name>
        <dbReference type="ChEBI" id="CHEBI:18420"/>
    </cofactor>
</comment>